<dbReference type="EMBL" id="KJ650296">
    <property type="protein sequence ID" value="AHX00723.1"/>
    <property type="molecule type" value="Genomic_RNA"/>
</dbReference>
<proteinExistence type="predicted"/>
<accession>A0A023NFU2</accession>
<dbReference type="EMBL" id="KT156561">
    <property type="protein sequence ID" value="AKM76241.1"/>
    <property type="molecule type" value="Genomic_RNA"/>
</dbReference>
<evidence type="ECO:0000313" key="6">
    <source>
        <dbReference type="Proteomes" id="UP000117128"/>
    </source>
</evidence>
<dbReference type="CDD" id="cd00048">
    <property type="entry name" value="DSRM_SF"/>
    <property type="match status" value="1"/>
</dbReference>
<dbReference type="EMBL" id="KJ650297">
    <property type="protein sequence ID" value="AHX00733.1"/>
    <property type="molecule type" value="Genomic_RNA"/>
</dbReference>
<dbReference type="EMBL" id="KJ650295">
    <property type="protein sequence ID" value="AHX00713.1"/>
    <property type="molecule type" value="Genomic_RNA"/>
</dbReference>
<evidence type="ECO:0000313" key="3">
    <source>
        <dbReference type="EMBL" id="AHX00733.1"/>
    </source>
</evidence>
<dbReference type="Proteomes" id="UP000110818">
    <property type="component" value="Genome"/>
</dbReference>
<dbReference type="Proteomes" id="UP000157628">
    <property type="component" value="Genome"/>
</dbReference>
<dbReference type="SUPFAM" id="SSF54768">
    <property type="entry name" value="dsRNA-binding domain-like"/>
    <property type="match status" value="1"/>
</dbReference>
<evidence type="ECO:0000313" key="4">
    <source>
        <dbReference type="EMBL" id="AKM76241.1"/>
    </source>
</evidence>
<dbReference type="Proteomes" id="UP000124558">
    <property type="component" value="Genome"/>
</dbReference>
<organism evidence="1 8">
    <name type="scientific">Middle East respiratory syndrome-related coronavirus</name>
    <name type="common">MERS-CoV</name>
    <dbReference type="NCBI Taxonomy" id="1335626"/>
    <lineage>
        <taxon>Viruses</taxon>
        <taxon>Riboviria</taxon>
        <taxon>Orthornavirae</taxon>
        <taxon>Pisuviricota</taxon>
        <taxon>Pisoniviricetes</taxon>
        <taxon>Nidovirales</taxon>
        <taxon>Cornidovirineae</taxon>
        <taxon>Coronaviridae</taxon>
        <taxon>Orthocoronavirinae</taxon>
        <taxon>Betacoronavirus</taxon>
        <taxon>Merbecovirus</taxon>
        <taxon>Betacoronavirus cameli</taxon>
    </lineage>
</organism>
<dbReference type="Proteomes" id="UP000117128">
    <property type="component" value="Genome"/>
</dbReference>
<evidence type="ECO:0000313" key="8">
    <source>
        <dbReference type="Proteomes" id="UP000157628"/>
    </source>
</evidence>
<evidence type="ECO:0000313" key="1">
    <source>
        <dbReference type="EMBL" id="AHX00713.1"/>
    </source>
</evidence>
<reference evidence="4 7" key="2">
    <citation type="submission" date="2015-06" db="EMBL/GenBank/DDBJ databases">
        <authorList>
            <person name="Queen K."/>
            <person name="Al-Jardani A."/>
            <person name="Zhang J."/>
            <person name="Al Kindi H."/>
            <person name="Li Y."/>
            <person name="Tao Y."/>
            <person name="Al Baqlani S."/>
            <person name="Al Mahrouqi S."/>
            <person name="Tong S."/>
        </authorList>
    </citation>
    <scope>NUCLEOTIDE SEQUENCE [LARGE SCALE GENOMIC DNA]</scope>
    <source>
        <strain evidence="4">Hu/Oman_2874_2013</strain>
    </source>
</reference>
<reference evidence="5 6" key="1">
    <citation type="journal article" date="2014" name="Emerg. Infect. Dis.">
        <title>MERS coronavirus in dromedary camel herd, Saudi Arabia.</title>
        <authorList>
            <person name="Hemida M.G."/>
            <person name="Chu D.K."/>
            <person name="Poon L.L."/>
            <person name="Perera R.A."/>
            <person name="Alhammadi M.A."/>
            <person name="Ng H.Y."/>
            <person name="Siu L.Y."/>
            <person name="Guan Y."/>
            <person name="Alnaeem A."/>
            <person name="Peiris M."/>
        </authorList>
    </citation>
    <scope>NUCLEOTIDE SEQUENCE [LARGE SCALE GENOMIC DNA]</scope>
    <source>
        <strain evidence="3">KFU-HKU 1</strain>
        <strain evidence="1">KFU-HKU 13</strain>
        <strain evidence="2">KFU-HKU 19Dam</strain>
    </source>
</reference>
<name>A0A023NFU2_MERS</name>
<evidence type="ECO:0000313" key="7">
    <source>
        <dbReference type="Proteomes" id="UP000124558"/>
    </source>
</evidence>
<evidence type="ECO:0000313" key="5">
    <source>
        <dbReference type="Proteomes" id="UP000110818"/>
    </source>
</evidence>
<protein>
    <submittedName>
        <fullName evidence="4">NS3b protein</fullName>
    </submittedName>
    <submittedName>
        <fullName evidence="1">ORF4a</fullName>
    </submittedName>
</protein>
<gene>
    <name evidence="4" type="primary">ns3b</name>
</gene>
<evidence type="ECO:0000313" key="2">
    <source>
        <dbReference type="EMBL" id="AHX00723.1"/>
    </source>
</evidence>
<sequence>MDYVSLLNQIWQKYLNSPYTTCLYIPKPTAKYTPLVGTSLHPVLWNCQLSFAGYTESAVNSTKALAKQDAAQRIAWLLHKDGGIPDGCSLYLRHSSLFAQSEEQEPFSN</sequence>
<dbReference type="Gene3D" id="3.30.160.20">
    <property type="match status" value="1"/>
</dbReference>